<dbReference type="RefSeq" id="WP_180942547.1">
    <property type="nucleotide sequence ID" value="NZ_CP041241.1"/>
</dbReference>
<keyword evidence="2" id="KW-1185">Reference proteome</keyword>
<accession>A0A859QQG5</accession>
<dbReference type="KEGG" id="emx:FKV68_30540"/>
<dbReference type="AlphaFoldDB" id="A0A859QQG5"/>
<proteinExistence type="predicted"/>
<name>A0A859QQG5_9HYPH</name>
<sequence>MSKLSKKTVRPGNVADADNHAVRVAVQRAMEYYDCDPATAAAKRGVEAWVLRREGEFTFWLHIFLSLKSNPNCFGEICQPG</sequence>
<protein>
    <submittedName>
        <fullName evidence="1">Uncharacterized protein</fullName>
    </submittedName>
</protein>
<evidence type="ECO:0000313" key="1">
    <source>
        <dbReference type="EMBL" id="QLL65645.1"/>
    </source>
</evidence>
<geneLocation type="plasmid" evidence="2">
    <name>pemeittgr7c</name>
</geneLocation>
<evidence type="ECO:0000313" key="2">
    <source>
        <dbReference type="Proteomes" id="UP000510721"/>
    </source>
</evidence>
<dbReference type="Proteomes" id="UP000510721">
    <property type="component" value="Plasmid pEmeITTGR7c"/>
</dbReference>
<organism evidence="1 2">
    <name type="scientific">Sinorhizobium mexicanum</name>
    <dbReference type="NCBI Taxonomy" id="375549"/>
    <lineage>
        <taxon>Bacteria</taxon>
        <taxon>Pseudomonadati</taxon>
        <taxon>Pseudomonadota</taxon>
        <taxon>Alphaproteobacteria</taxon>
        <taxon>Hyphomicrobiales</taxon>
        <taxon>Rhizobiaceae</taxon>
        <taxon>Sinorhizobium/Ensifer group</taxon>
        <taxon>Sinorhizobium</taxon>
    </lineage>
</organism>
<reference evidence="1 2" key="1">
    <citation type="submission" date="2019-06" db="EMBL/GenBank/DDBJ databases">
        <title>Complete genome sequence of Ensifer mexicanus ITTG R7 isolated from nodules of Acacia angustissima (Mill.) Kuntze.</title>
        <authorList>
            <person name="Rincon-Rosales R."/>
            <person name="Rogel M.A."/>
            <person name="Guerrero G."/>
            <person name="Rincon-Molina C.I."/>
            <person name="Lopez-Lopez A."/>
            <person name="Martinez-Romero E."/>
        </authorList>
    </citation>
    <scope>NUCLEOTIDE SEQUENCE [LARGE SCALE GENOMIC DNA]</scope>
    <source>
        <strain evidence="1 2">ITTG R7</strain>
        <plasmid evidence="2">pemeittgr7c</plasmid>
    </source>
</reference>
<gene>
    <name evidence="1" type="ORF">FKV68_30540</name>
</gene>
<keyword evidence="1" id="KW-0614">Plasmid</keyword>
<dbReference type="EMBL" id="CP041241">
    <property type="protein sequence ID" value="QLL65645.1"/>
    <property type="molecule type" value="Genomic_DNA"/>
</dbReference>